<reference evidence="1" key="1">
    <citation type="submission" date="2017-02" db="UniProtKB">
        <authorList>
            <consortium name="WormBaseParasite"/>
        </authorList>
    </citation>
    <scope>IDENTIFICATION</scope>
</reference>
<accession>A0A0R3RD89</accession>
<evidence type="ECO:0000313" key="1">
    <source>
        <dbReference type="WBParaSite" id="BTMF_0001801201-mRNA-1"/>
    </source>
</evidence>
<sequence>LVGDFSWRDFSGYLGYLLPFSLEGFGLSHLRKLTYYMAQSNHVLERIQEWKTNFEKQVDKRERLIG</sequence>
<dbReference type="AlphaFoldDB" id="A0A0R3RD89"/>
<protein>
    <submittedName>
        <fullName evidence="1">Phosphotransferase</fullName>
    </submittedName>
</protein>
<proteinExistence type="predicted"/>
<name>A0A0R3RD89_9BILA</name>
<organism evidence="1">
    <name type="scientific">Brugia timori</name>
    <dbReference type="NCBI Taxonomy" id="42155"/>
    <lineage>
        <taxon>Eukaryota</taxon>
        <taxon>Metazoa</taxon>
        <taxon>Ecdysozoa</taxon>
        <taxon>Nematoda</taxon>
        <taxon>Chromadorea</taxon>
        <taxon>Rhabditida</taxon>
        <taxon>Spirurina</taxon>
        <taxon>Spiruromorpha</taxon>
        <taxon>Filarioidea</taxon>
        <taxon>Onchocercidae</taxon>
        <taxon>Brugia</taxon>
    </lineage>
</organism>
<dbReference type="WBParaSite" id="BTMF_0001801201-mRNA-1">
    <property type="protein sequence ID" value="BTMF_0001801201-mRNA-1"/>
    <property type="gene ID" value="BTMF_0001801201"/>
</dbReference>